<accession>A0A0K0G5W5</accession>
<organism evidence="1 2">
    <name type="scientific">Strongyloides venezuelensis</name>
    <name type="common">Threadworm</name>
    <dbReference type="NCBI Taxonomy" id="75913"/>
    <lineage>
        <taxon>Eukaryota</taxon>
        <taxon>Metazoa</taxon>
        <taxon>Ecdysozoa</taxon>
        <taxon>Nematoda</taxon>
        <taxon>Chromadorea</taxon>
        <taxon>Rhabditida</taxon>
        <taxon>Tylenchina</taxon>
        <taxon>Panagrolaimomorpha</taxon>
        <taxon>Strongyloidoidea</taxon>
        <taxon>Strongyloididae</taxon>
        <taxon>Strongyloides</taxon>
    </lineage>
</organism>
<protein>
    <submittedName>
        <fullName evidence="2">DUF1758 domain-containing protein</fullName>
    </submittedName>
</protein>
<dbReference type="AlphaFoldDB" id="A0A0K0G5W5"/>
<sequence>MKRYKLVYRFLQDIGVLNNMANKSVELVIADTYFSIGFMPSGEKCNPRKVHDVEANVDLFIFIFRPAFF</sequence>
<keyword evidence="1" id="KW-1185">Reference proteome</keyword>
<reference evidence="2" key="2">
    <citation type="submission" date="2015-08" db="UniProtKB">
        <authorList>
            <consortium name="WormBaseParasite"/>
        </authorList>
    </citation>
    <scope>IDENTIFICATION</scope>
</reference>
<name>A0A0K0G5W5_STRVS</name>
<evidence type="ECO:0000313" key="1">
    <source>
        <dbReference type="Proteomes" id="UP000035680"/>
    </source>
</evidence>
<dbReference type="Proteomes" id="UP000035680">
    <property type="component" value="Unassembled WGS sequence"/>
</dbReference>
<dbReference type="WBParaSite" id="SVE_2014100.1">
    <property type="protein sequence ID" value="SVE_2014100.1"/>
    <property type="gene ID" value="SVE_2014100"/>
</dbReference>
<evidence type="ECO:0000313" key="2">
    <source>
        <dbReference type="WBParaSite" id="SVE_2014100.1"/>
    </source>
</evidence>
<reference evidence="1" key="1">
    <citation type="submission" date="2014-07" db="EMBL/GenBank/DDBJ databases">
        <authorList>
            <person name="Martin A.A"/>
            <person name="De Silva N."/>
        </authorList>
    </citation>
    <scope>NUCLEOTIDE SEQUENCE</scope>
</reference>
<proteinExistence type="predicted"/>